<name>A0A1B6FZ58_9HEMI</name>
<protein>
    <submittedName>
        <fullName evidence="1">Uncharacterized protein</fullName>
    </submittedName>
</protein>
<accession>A0A1B6FZ58</accession>
<gene>
    <name evidence="1" type="ORF">g.48657</name>
</gene>
<reference evidence="1" key="1">
    <citation type="submission" date="2015-11" db="EMBL/GenBank/DDBJ databases">
        <title>De novo transcriptome assembly of four potential Pierce s Disease insect vectors from Arizona vineyards.</title>
        <authorList>
            <person name="Tassone E.E."/>
        </authorList>
    </citation>
    <scope>NUCLEOTIDE SEQUENCE</scope>
</reference>
<dbReference type="EMBL" id="GECZ01014294">
    <property type="protein sequence ID" value="JAS55475.1"/>
    <property type="molecule type" value="Transcribed_RNA"/>
</dbReference>
<organism evidence="1">
    <name type="scientific">Cuerna arida</name>
    <dbReference type="NCBI Taxonomy" id="1464854"/>
    <lineage>
        <taxon>Eukaryota</taxon>
        <taxon>Metazoa</taxon>
        <taxon>Ecdysozoa</taxon>
        <taxon>Arthropoda</taxon>
        <taxon>Hexapoda</taxon>
        <taxon>Insecta</taxon>
        <taxon>Pterygota</taxon>
        <taxon>Neoptera</taxon>
        <taxon>Paraneoptera</taxon>
        <taxon>Hemiptera</taxon>
        <taxon>Auchenorrhyncha</taxon>
        <taxon>Membracoidea</taxon>
        <taxon>Cicadellidae</taxon>
        <taxon>Cicadellinae</taxon>
        <taxon>Proconiini</taxon>
        <taxon>Cuerna</taxon>
    </lineage>
</organism>
<dbReference type="AlphaFoldDB" id="A0A1B6FZ58"/>
<evidence type="ECO:0000313" key="1">
    <source>
        <dbReference type="EMBL" id="JAS55475.1"/>
    </source>
</evidence>
<sequence length="166" mass="17700">MLKNGTTHEEFIAQLKALICKKSDGSSPLSCNDSNLLVTKDIASAQVNMKASEVTQPTTQMSPIDNILTNEAKLSSMSECSGITVVPGVLTFSEALKQSNSVNDAGVVSISNSAKEIFSSKENELDNSCNLINEEYIVNSCTDSPSISILSNDSQDCLLRSTVDLS</sequence>
<feature type="non-terminal residue" evidence="1">
    <location>
        <position position="166"/>
    </location>
</feature>
<proteinExistence type="predicted"/>